<organism evidence="2 3">
    <name type="scientific">Chryseobacterium gleum</name>
    <name type="common">Flavobacterium gleum</name>
    <dbReference type="NCBI Taxonomy" id="250"/>
    <lineage>
        <taxon>Bacteria</taxon>
        <taxon>Pseudomonadati</taxon>
        <taxon>Bacteroidota</taxon>
        <taxon>Flavobacteriia</taxon>
        <taxon>Flavobacteriales</taxon>
        <taxon>Weeksellaceae</taxon>
        <taxon>Chryseobacterium group</taxon>
        <taxon>Chryseobacterium</taxon>
    </lineage>
</organism>
<dbReference type="EMBL" id="LR134289">
    <property type="protein sequence ID" value="VEE10667.1"/>
    <property type="molecule type" value="Genomic_DNA"/>
</dbReference>
<dbReference type="AlphaFoldDB" id="A0A448B7X3"/>
<sequence length="97" mass="10499">MKTKLIILTAVAAVVLYACSDRDEETRKEAIESVKKSNQEKIKLNKSGIQSREAEPQAISDTIVIKSGNGLLSDGPDTNLDPIDGGDPKDVPIPPRR</sequence>
<dbReference type="PROSITE" id="PS51257">
    <property type="entry name" value="PROKAR_LIPOPROTEIN"/>
    <property type="match status" value="1"/>
</dbReference>
<dbReference type="Proteomes" id="UP000279227">
    <property type="component" value="Chromosome"/>
</dbReference>
<dbReference type="STRING" id="525257.HMPREF0204_11417"/>
<feature type="region of interest" description="Disordered" evidence="1">
    <location>
        <begin position="69"/>
        <end position="97"/>
    </location>
</feature>
<dbReference type="KEGG" id="cgle:NCTC11432_04291"/>
<evidence type="ECO:0000256" key="1">
    <source>
        <dbReference type="SAM" id="MobiDB-lite"/>
    </source>
</evidence>
<evidence type="ECO:0000313" key="2">
    <source>
        <dbReference type="EMBL" id="VEE10667.1"/>
    </source>
</evidence>
<gene>
    <name evidence="2" type="ORF">NCTC11432_04291</name>
</gene>
<dbReference type="GeneID" id="93023802"/>
<proteinExistence type="predicted"/>
<dbReference type="RefSeq" id="WP_002984630.1">
    <property type="nucleotide sequence ID" value="NZ_CP068486.1"/>
</dbReference>
<reference evidence="2 3" key="1">
    <citation type="submission" date="2018-12" db="EMBL/GenBank/DDBJ databases">
        <authorList>
            <consortium name="Pathogen Informatics"/>
        </authorList>
    </citation>
    <scope>NUCLEOTIDE SEQUENCE [LARGE SCALE GENOMIC DNA]</scope>
    <source>
        <strain evidence="2 3">NCTC11432</strain>
    </source>
</reference>
<protein>
    <recommendedName>
        <fullName evidence="4">Lipoprotein</fullName>
    </recommendedName>
</protein>
<evidence type="ECO:0000313" key="3">
    <source>
        <dbReference type="Proteomes" id="UP000279227"/>
    </source>
</evidence>
<evidence type="ECO:0008006" key="4">
    <source>
        <dbReference type="Google" id="ProtNLM"/>
    </source>
</evidence>
<accession>A0A448B7X3</accession>
<dbReference type="OrthoDB" id="1268508at2"/>
<name>A0A448B7X3_CHRGE</name>